<dbReference type="EMBL" id="DSPX01000233">
    <property type="protein sequence ID" value="HGG03405.1"/>
    <property type="molecule type" value="Genomic_DNA"/>
</dbReference>
<accession>A0A7C3ZNL6</accession>
<comment type="caution">
    <text evidence="2">The sequence shown here is derived from an EMBL/GenBank/DDBJ whole genome shotgun (WGS) entry which is preliminary data.</text>
</comment>
<evidence type="ECO:0000313" key="2">
    <source>
        <dbReference type="EMBL" id="HGG03405.1"/>
    </source>
</evidence>
<gene>
    <name evidence="2" type="ORF">ENR15_22895</name>
</gene>
<protein>
    <submittedName>
        <fullName evidence="2">Uncharacterized protein</fullName>
    </submittedName>
</protein>
<dbReference type="AlphaFoldDB" id="A0A7C3ZNL6"/>
<dbReference type="NCBIfam" id="NF040558">
    <property type="entry name" value="CAS_Csx18"/>
    <property type="match status" value="1"/>
</dbReference>
<feature type="transmembrane region" description="Helical" evidence="1">
    <location>
        <begin position="12"/>
        <end position="36"/>
    </location>
</feature>
<evidence type="ECO:0000256" key="1">
    <source>
        <dbReference type="SAM" id="Phobius"/>
    </source>
</evidence>
<organism evidence="2">
    <name type="scientific">Planktothricoides sp. SpSt-374</name>
    <dbReference type="NCBI Taxonomy" id="2282167"/>
    <lineage>
        <taxon>Bacteria</taxon>
        <taxon>Bacillati</taxon>
        <taxon>Cyanobacteriota</taxon>
        <taxon>Cyanophyceae</taxon>
        <taxon>Oscillatoriophycideae</taxon>
        <taxon>Oscillatoriales</taxon>
        <taxon>Oscillatoriaceae</taxon>
        <taxon>Planktothricoides</taxon>
    </lineage>
</organism>
<keyword evidence="1" id="KW-0812">Transmembrane</keyword>
<proteinExistence type="predicted"/>
<reference evidence="2" key="1">
    <citation type="journal article" date="2020" name="mSystems">
        <title>Genome- and Community-Level Interaction Insights into Carbon Utilization and Element Cycling Functions of Hydrothermarchaeota in Hydrothermal Sediment.</title>
        <authorList>
            <person name="Zhou Z."/>
            <person name="Liu Y."/>
            <person name="Xu W."/>
            <person name="Pan J."/>
            <person name="Luo Z.H."/>
            <person name="Li M."/>
        </authorList>
    </citation>
    <scope>NUCLEOTIDE SEQUENCE [LARGE SCALE GENOMIC DNA]</scope>
    <source>
        <strain evidence="2">SpSt-374</strain>
    </source>
</reference>
<keyword evidence="1" id="KW-0472">Membrane</keyword>
<feature type="transmembrane region" description="Helical" evidence="1">
    <location>
        <begin position="42"/>
        <end position="62"/>
    </location>
</feature>
<name>A0A7C3ZNL6_9CYAN</name>
<keyword evidence="1" id="KW-1133">Transmembrane helix</keyword>
<sequence>MYVTYRAAVVRNLALAIANGTITLIILLIAPLGLAAVITNTFLVTAASFFSATIIDSVMRYLEPKRVQEIDAGSANFEQPIVRSRQGDDIERR</sequence>